<proteinExistence type="predicted"/>
<protein>
    <submittedName>
        <fullName evidence="1">Nucleotidyl transferase</fullName>
    </submittedName>
</protein>
<dbReference type="InterPro" id="IPR018775">
    <property type="entry name" value="RlaP"/>
</dbReference>
<dbReference type="Pfam" id="PF10127">
    <property type="entry name" value="RlaP"/>
    <property type="match status" value="1"/>
</dbReference>
<dbReference type="Proteomes" id="UP000221469">
    <property type="component" value="Segment"/>
</dbReference>
<keyword evidence="1" id="KW-0808">Transferase</keyword>
<dbReference type="PANTHER" id="PTHR34817">
    <property type="entry name" value="NUCLEOTIDYLTRANSFERASE"/>
    <property type="match status" value="1"/>
</dbReference>
<accession>A0A0M3UKK5</accession>
<name>A0A0M3UKK5_9CAUD</name>
<evidence type="ECO:0000313" key="1">
    <source>
        <dbReference type="EMBL" id="ALF00575.1"/>
    </source>
</evidence>
<organism evidence="1 2">
    <name type="scientific">Mycobacterium phage Bricole</name>
    <dbReference type="NCBI Taxonomy" id="1718601"/>
    <lineage>
        <taxon>Viruses</taxon>
        <taxon>Duplodnaviria</taxon>
        <taxon>Heunggongvirae</taxon>
        <taxon>Uroviricota</taxon>
        <taxon>Caudoviricetes</taxon>
        <taxon>Vilmaviridae</taxon>
        <taxon>Mclasvirinae</taxon>
        <taxon>Bongovirus</taxon>
        <taxon>Bongovirus bongo</taxon>
    </lineage>
</organism>
<dbReference type="PANTHER" id="PTHR34817:SF1">
    <property type="entry name" value="NUCLEOTIDYLTRANSFERASE"/>
    <property type="match status" value="1"/>
</dbReference>
<reference evidence="1 2" key="1">
    <citation type="submission" date="2015-08" db="EMBL/GenBank/DDBJ databases">
        <authorList>
            <person name="Barekzi N."/>
            <person name="Doss J.H."/>
            <person name="Bluford J."/>
            <person name="Fizer S."/>
            <person name="Garofalo A.E."/>
            <person name="Gasalao M.B."/>
            <person name="Griffin J."/>
            <person name="Henderson C.M."/>
            <person name="Hyre A.N."/>
            <person name="Irons L.B."/>
            <person name="Jafree E."/>
            <person name="Kanda K."/>
            <person name="Matthews D."/>
            <person name="Mclaren B."/>
            <person name="Moriarty A."/>
            <person name="Northam N."/>
            <person name="Ryan M."/>
            <person name="Smith D.E."/>
            <person name="Vanselow D."/>
            <person name="Welch J."/>
            <person name="Gauthier D."/>
            <person name="Anders K.R."/>
            <person name="Bradley K.W."/>
            <person name="Asai D.J."/>
            <person name="Bowman C.A."/>
            <person name="Russell D.A."/>
            <person name="Pope W.H."/>
            <person name="Jacobs-Sera D."/>
            <person name="Hendrix R.W."/>
            <person name="Hatfull G.F."/>
        </authorList>
    </citation>
    <scope>NUCLEOTIDE SEQUENCE [LARGE SCALE GENOMIC DNA]</scope>
</reference>
<dbReference type="GO" id="GO:0016740">
    <property type="term" value="F:transferase activity"/>
    <property type="evidence" value="ECO:0007669"/>
    <property type="project" value="UniProtKB-KW"/>
</dbReference>
<dbReference type="EMBL" id="KT591491">
    <property type="protein sequence ID" value="ALF00575.1"/>
    <property type="molecule type" value="Genomic_DNA"/>
</dbReference>
<sequence length="265" mass="30742">MSHHSPWHRKIAHENLIYKTEVGSRLHGVSVGADDNDEMGMCIAPPECVIGTQKFEQYQDRWHSDGTRIPEGVRSGPGDTDQVIYSLAKWARLAAKGNPTVLVPLFAPLQHVYFRNELGEELIDNRHLFLSKQAGERFVGYLVAQRDRAQGLRGRKHTNRPELVQKFGYDTKMMYHATRLAIQGHQLMTEGHIYLPMQDHHRDYLLAVREGRYTLAETLNILEWRTDMLRGAMENSYLPDHPDYEQLDNWLIGMHYQHWKSKGML</sequence>
<evidence type="ECO:0000313" key="2">
    <source>
        <dbReference type="Proteomes" id="UP000221469"/>
    </source>
</evidence>
<gene>
    <name evidence="1" type="ORF">SEA_BRICOLE_47</name>
</gene>